<evidence type="ECO:0000256" key="1">
    <source>
        <dbReference type="PROSITE-ProRule" id="PRU00169"/>
    </source>
</evidence>
<dbReference type="Pfam" id="PF00072">
    <property type="entry name" value="Response_reg"/>
    <property type="match status" value="1"/>
</dbReference>
<proteinExistence type="predicted"/>
<protein>
    <submittedName>
        <fullName evidence="3">Response regulator</fullName>
    </submittedName>
</protein>
<organism evidence="3 4">
    <name type="scientific">Filimonas effusa</name>
    <dbReference type="NCBI Taxonomy" id="2508721"/>
    <lineage>
        <taxon>Bacteria</taxon>
        <taxon>Pseudomonadati</taxon>
        <taxon>Bacteroidota</taxon>
        <taxon>Chitinophagia</taxon>
        <taxon>Chitinophagales</taxon>
        <taxon>Chitinophagaceae</taxon>
        <taxon>Filimonas</taxon>
    </lineage>
</organism>
<dbReference type="SUPFAM" id="SSF52172">
    <property type="entry name" value="CheY-like"/>
    <property type="match status" value="1"/>
</dbReference>
<dbReference type="SMART" id="SM00448">
    <property type="entry name" value="REC"/>
    <property type="match status" value="1"/>
</dbReference>
<dbReference type="RefSeq" id="WP_129004464.1">
    <property type="nucleotide sequence ID" value="NZ_SDHZ01000002.1"/>
</dbReference>
<dbReference type="InterPro" id="IPR011006">
    <property type="entry name" value="CheY-like_superfamily"/>
</dbReference>
<evidence type="ECO:0000259" key="2">
    <source>
        <dbReference type="PROSITE" id="PS50110"/>
    </source>
</evidence>
<evidence type="ECO:0000313" key="4">
    <source>
        <dbReference type="Proteomes" id="UP000290545"/>
    </source>
</evidence>
<dbReference type="OrthoDB" id="1121174at2"/>
<keyword evidence="1" id="KW-0597">Phosphoprotein</keyword>
<dbReference type="PROSITE" id="PS50110">
    <property type="entry name" value="RESPONSE_REGULATORY"/>
    <property type="match status" value="1"/>
</dbReference>
<dbReference type="GO" id="GO:0000160">
    <property type="term" value="P:phosphorelay signal transduction system"/>
    <property type="evidence" value="ECO:0007669"/>
    <property type="project" value="InterPro"/>
</dbReference>
<evidence type="ECO:0000313" key="3">
    <source>
        <dbReference type="EMBL" id="RXK83411.1"/>
    </source>
</evidence>
<dbReference type="Proteomes" id="UP000290545">
    <property type="component" value="Unassembled WGS sequence"/>
</dbReference>
<gene>
    <name evidence="3" type="ORF">ESB13_15050</name>
</gene>
<accession>A0A4Q1D6R7</accession>
<dbReference type="Gene3D" id="3.40.50.2300">
    <property type="match status" value="1"/>
</dbReference>
<comment type="caution">
    <text evidence="3">The sequence shown here is derived from an EMBL/GenBank/DDBJ whole genome shotgun (WGS) entry which is preliminary data.</text>
</comment>
<feature type="domain" description="Response regulatory" evidence="2">
    <location>
        <begin position="9"/>
        <end position="140"/>
    </location>
</feature>
<dbReference type="EMBL" id="SDHZ01000002">
    <property type="protein sequence ID" value="RXK83411.1"/>
    <property type="molecule type" value="Genomic_DNA"/>
</dbReference>
<feature type="modified residue" description="4-aspartylphosphate" evidence="1">
    <location>
        <position position="70"/>
    </location>
</feature>
<dbReference type="InterPro" id="IPR001789">
    <property type="entry name" value="Sig_transdc_resp-reg_receiver"/>
</dbReference>
<keyword evidence="4" id="KW-1185">Reference proteome</keyword>
<dbReference type="PANTHER" id="PTHR44520">
    <property type="entry name" value="RESPONSE REGULATOR RCP1-RELATED"/>
    <property type="match status" value="1"/>
</dbReference>
<reference evidence="3 4" key="1">
    <citation type="submission" date="2019-01" db="EMBL/GenBank/DDBJ databases">
        <title>Filimonas sp. strain TTM-71.</title>
        <authorList>
            <person name="Chen W.-M."/>
        </authorList>
    </citation>
    <scope>NUCLEOTIDE SEQUENCE [LARGE SCALE GENOMIC DNA]</scope>
    <source>
        <strain evidence="3 4">TTM-71</strain>
    </source>
</reference>
<sequence>MKKFKNLDCVLLVDDDHLANFIHTKAIQKSQVDVHVQATESAQEALDFLTHGSKVECSTELPRPGIIFLDINMPGMSGWDFMEEYTKLSSDQKAKIVVIMLTTSLNPDDERRAIGNNDVIRFMNKPLRAEMMEEIAAQYFEECSKSPA</sequence>
<dbReference type="PANTHER" id="PTHR44520:SF2">
    <property type="entry name" value="RESPONSE REGULATOR RCP1"/>
    <property type="match status" value="1"/>
</dbReference>
<dbReference type="InterPro" id="IPR052893">
    <property type="entry name" value="TCS_response_regulator"/>
</dbReference>
<name>A0A4Q1D6R7_9BACT</name>
<dbReference type="AlphaFoldDB" id="A0A4Q1D6R7"/>